<keyword evidence="2" id="KW-0479">Metal-binding</keyword>
<evidence type="ECO:0000313" key="7">
    <source>
        <dbReference type="EMBL" id="KAG5643433.1"/>
    </source>
</evidence>
<dbReference type="InterPro" id="IPR011701">
    <property type="entry name" value="MFS"/>
</dbReference>
<feature type="region of interest" description="Disordered" evidence="4">
    <location>
        <begin position="980"/>
        <end position="1015"/>
    </location>
</feature>
<dbReference type="GO" id="GO:0008270">
    <property type="term" value="F:zinc ion binding"/>
    <property type="evidence" value="ECO:0007669"/>
    <property type="project" value="InterPro"/>
</dbReference>
<organism evidence="7 8">
    <name type="scientific">Asterophora parasitica</name>
    <dbReference type="NCBI Taxonomy" id="117018"/>
    <lineage>
        <taxon>Eukaryota</taxon>
        <taxon>Fungi</taxon>
        <taxon>Dikarya</taxon>
        <taxon>Basidiomycota</taxon>
        <taxon>Agaricomycotina</taxon>
        <taxon>Agaricomycetes</taxon>
        <taxon>Agaricomycetidae</taxon>
        <taxon>Agaricales</taxon>
        <taxon>Tricholomatineae</taxon>
        <taxon>Lyophyllaceae</taxon>
        <taxon>Asterophora</taxon>
    </lineage>
</organism>
<evidence type="ECO:0000256" key="4">
    <source>
        <dbReference type="SAM" id="MobiDB-lite"/>
    </source>
</evidence>
<reference evidence="7" key="2">
    <citation type="submission" date="2021-10" db="EMBL/GenBank/DDBJ databases">
        <title>Phylogenomics reveals ancestral predisposition of the termite-cultivated fungus Termitomyces towards a domesticated lifestyle.</title>
        <authorList>
            <person name="Auxier B."/>
            <person name="Grum-Grzhimaylo A."/>
            <person name="Cardenas M.E."/>
            <person name="Lodge J.D."/>
            <person name="Laessoe T."/>
            <person name="Pedersen O."/>
            <person name="Smith M.E."/>
            <person name="Kuyper T.W."/>
            <person name="Franco-Molano E.A."/>
            <person name="Baroni T.J."/>
            <person name="Aanen D.K."/>
        </authorList>
    </citation>
    <scope>NUCLEOTIDE SEQUENCE</scope>
    <source>
        <strain evidence="7">AP01</strain>
        <tissue evidence="7">Mycelium</tissue>
    </source>
</reference>
<dbReference type="InterPro" id="IPR050987">
    <property type="entry name" value="AtrR-like"/>
</dbReference>
<feature type="region of interest" description="Disordered" evidence="4">
    <location>
        <begin position="1"/>
        <end position="37"/>
    </location>
</feature>
<comment type="caution">
    <text evidence="7">The sequence shown here is derived from an EMBL/GenBank/DDBJ whole genome shotgun (WGS) entry which is preliminary data.</text>
</comment>
<gene>
    <name evidence="7" type="ORF">DXG03_000941</name>
</gene>
<dbReference type="PANTHER" id="PTHR46910:SF38">
    <property type="entry name" value="ZN(2)-C6 FUNGAL-TYPE DOMAIN-CONTAINING PROTEIN"/>
    <property type="match status" value="1"/>
</dbReference>
<feature type="transmembrane region" description="Helical" evidence="5">
    <location>
        <begin position="76"/>
        <end position="100"/>
    </location>
</feature>
<keyword evidence="3" id="KW-0539">Nucleus</keyword>
<evidence type="ECO:0000313" key="8">
    <source>
        <dbReference type="Proteomes" id="UP000775547"/>
    </source>
</evidence>
<dbReference type="Proteomes" id="UP000775547">
    <property type="component" value="Unassembled WGS sequence"/>
</dbReference>
<evidence type="ECO:0000256" key="5">
    <source>
        <dbReference type="SAM" id="Phobius"/>
    </source>
</evidence>
<dbReference type="InterPro" id="IPR036259">
    <property type="entry name" value="MFS_trans_sf"/>
</dbReference>
<dbReference type="GO" id="GO:0006351">
    <property type="term" value="P:DNA-templated transcription"/>
    <property type="evidence" value="ECO:0007669"/>
    <property type="project" value="InterPro"/>
</dbReference>
<feature type="transmembrane region" description="Helical" evidence="5">
    <location>
        <begin position="187"/>
        <end position="203"/>
    </location>
</feature>
<dbReference type="Pfam" id="PF04082">
    <property type="entry name" value="Fungal_trans"/>
    <property type="match status" value="1"/>
</dbReference>
<dbReference type="SMART" id="SM00906">
    <property type="entry name" value="Fungal_trans"/>
    <property type="match status" value="1"/>
</dbReference>
<name>A0A9P7G4K3_9AGAR</name>
<dbReference type="InterPro" id="IPR001138">
    <property type="entry name" value="Zn2Cys6_DnaBD"/>
</dbReference>
<feature type="compositionally biased region" description="Acidic residues" evidence="4">
    <location>
        <begin position="634"/>
        <end position="647"/>
    </location>
</feature>
<protein>
    <recommendedName>
        <fullName evidence="6">Xylanolytic transcriptional activator regulatory domain-containing protein</fullName>
    </recommendedName>
</protein>
<dbReference type="SUPFAM" id="SSF103473">
    <property type="entry name" value="MFS general substrate transporter"/>
    <property type="match status" value="1"/>
</dbReference>
<dbReference type="Gene3D" id="4.10.240.10">
    <property type="entry name" value="Zn(2)-C6 fungal-type DNA-binding domain"/>
    <property type="match status" value="1"/>
</dbReference>
<sequence>MPPKHLRHIAPTTSPATSRHRTPPPRAQPVRSGTPPNEKVNILDLVNEYKREGYTVVEFEPGKGEDPREFGRAHKWFITAATSFLCLAVALGSSIITGDLEPYVGPLVGGWTGQKAGWRWIYWVLFIFVGISFVFTLFIPETLSPVLLRRKAARLRKETGDSRYTTLAEIEAEPFLRKLRVAIERPMIMLFTELIVILMSFSIQETRGWSLGATGTSFISITIGILGALCLMHQQEKVYRKMTADGSFPEACLYPMMIRACTILPIALLVFAFTGVFPWVHWIGVCAADVLFGMAMIIIYISTNSYIIDSHSSFAASALAAKTLMRSLCGAMVPLYVVYMFHNMGFQYDGLLLGLVACVIAPMPFRCDGMRGPGTRCANCIDYGMACTYSEAAKKRGPPKSYVQRLESRIERLQDLLAKISPEALEHLETLPDGPISTISSFSNHHTHTQPQWPPHIPTPGRFISQLGSGRIPPFTLAPSEEDDPEDFLVDHLEKLHIHSKAQRFFGKSSGVMLIKTALELKQNYLDGRVGAGESRDGAVSGEIAVRQWMHPLPAHSPPPPKYTFPPSDLLDDLIELYFLHMNTYLPLLHRPTFTQAVKDGLHLRDTPFATTVMLVCAVAGRYSDDPRVMDDLTGQEDEDASGEEAAGEGKARARGAHSCGWKWFSQVSLIKTSPLSPPSLHELQFYALVGQFLQASSVPQACWTVVGMGVRVAQDVGAHRRNIRGPHTVEDELWKRAFWVLVCMDRLFSSSLGRPCSIHDEDFDVEMPIECDDEYWEHPDPELRWQQPTAEKTPSLVVYFNEYIRLNQILALLLRTVYAINKSKILLGFVGQQWEESIVSELDSALNAWVDNLPDHRAFYLDSFLKAAPSNLQRTVRWDPTRAHPAFFNQSASLYCAYHNIQILVHRPFIPSPRKAATAAFSSGVVLLLSIWGGKRAGLSTDFDREMADVKKCMDVLKGSETRCDILCELASVGDLPLPQRSSVSPAGTAQKRDREDESELQPNRETKVETSTTNTMTYEDPAVSGVDTMPASRTMIGRTGSVRQQGSNISLGTAASVPLPLPQGQLYTFGEYETFDSEPAYAPVAPYQPHLQQSLQHQRLSRQAQYPQQYQRHQHQHHSTAAPLHDGLVHPEHWYGPMGGGSPHGPAYVPSHHSQPPHSLRQRHSHIQSHSQSQPQSHSQSQPQSHSQAHSIAAGPSRSASSSGPGARVGMGLGLEREKEYTASYYEPSAANLGEMSPFAAETPTGEESANTYRMGIEASRSGNSAITMSAGEGMSDAPGMVAETFGLWSGAPAGFECVFVLIGERSSR</sequence>
<reference evidence="7" key="1">
    <citation type="submission" date="2020-07" db="EMBL/GenBank/DDBJ databases">
        <authorList>
            <person name="Nieuwenhuis M."/>
            <person name="Van De Peppel L.J.J."/>
        </authorList>
    </citation>
    <scope>NUCLEOTIDE SEQUENCE</scope>
    <source>
        <strain evidence="7">AP01</strain>
        <tissue evidence="7">Mycelium</tissue>
    </source>
</reference>
<evidence type="ECO:0000256" key="2">
    <source>
        <dbReference type="ARBA" id="ARBA00022723"/>
    </source>
</evidence>
<feature type="transmembrane region" description="Helical" evidence="5">
    <location>
        <begin position="279"/>
        <end position="302"/>
    </location>
</feature>
<dbReference type="CDD" id="cd00067">
    <property type="entry name" value="GAL4"/>
    <property type="match status" value="1"/>
</dbReference>
<dbReference type="EMBL" id="JABCKV010000113">
    <property type="protein sequence ID" value="KAG5643433.1"/>
    <property type="molecule type" value="Genomic_DNA"/>
</dbReference>
<dbReference type="InterPro" id="IPR007219">
    <property type="entry name" value="XnlR_reg_dom"/>
</dbReference>
<dbReference type="GO" id="GO:0003677">
    <property type="term" value="F:DNA binding"/>
    <property type="evidence" value="ECO:0007669"/>
    <property type="project" value="InterPro"/>
</dbReference>
<evidence type="ECO:0000256" key="1">
    <source>
        <dbReference type="ARBA" id="ARBA00004141"/>
    </source>
</evidence>
<feature type="transmembrane region" description="Helical" evidence="5">
    <location>
        <begin position="209"/>
        <end position="231"/>
    </location>
</feature>
<accession>A0A9P7G4K3</accession>
<dbReference type="InterPro" id="IPR036864">
    <property type="entry name" value="Zn2-C6_fun-type_DNA-bd_sf"/>
</dbReference>
<dbReference type="GO" id="GO:0016020">
    <property type="term" value="C:membrane"/>
    <property type="evidence" value="ECO:0007669"/>
    <property type="project" value="UniProtKB-SubCell"/>
</dbReference>
<keyword evidence="5" id="KW-0472">Membrane</keyword>
<feature type="transmembrane region" description="Helical" evidence="5">
    <location>
        <begin position="252"/>
        <end position="273"/>
    </location>
</feature>
<evidence type="ECO:0000256" key="3">
    <source>
        <dbReference type="ARBA" id="ARBA00023242"/>
    </source>
</evidence>
<feature type="compositionally biased region" description="Low complexity" evidence="4">
    <location>
        <begin position="1170"/>
        <end position="1208"/>
    </location>
</feature>
<comment type="subcellular location">
    <subcellularLocation>
        <location evidence="1">Membrane</location>
        <topology evidence="1">Multi-pass membrane protein</topology>
    </subcellularLocation>
</comment>
<feature type="transmembrane region" description="Helical" evidence="5">
    <location>
        <begin position="120"/>
        <end position="148"/>
    </location>
</feature>
<dbReference type="OrthoDB" id="4456959at2759"/>
<feature type="region of interest" description="Disordered" evidence="4">
    <location>
        <begin position="1092"/>
        <end position="1213"/>
    </location>
</feature>
<feature type="transmembrane region" description="Helical" evidence="5">
    <location>
        <begin position="323"/>
        <end position="342"/>
    </location>
</feature>
<keyword evidence="5" id="KW-0812">Transmembrane</keyword>
<proteinExistence type="predicted"/>
<dbReference type="GO" id="GO:0022857">
    <property type="term" value="F:transmembrane transporter activity"/>
    <property type="evidence" value="ECO:0007669"/>
    <property type="project" value="InterPro"/>
</dbReference>
<dbReference type="GO" id="GO:0000981">
    <property type="term" value="F:DNA-binding transcription factor activity, RNA polymerase II-specific"/>
    <property type="evidence" value="ECO:0007669"/>
    <property type="project" value="InterPro"/>
</dbReference>
<feature type="domain" description="Xylanolytic transcriptional activator regulatory" evidence="6">
    <location>
        <begin position="703"/>
        <end position="775"/>
    </location>
</feature>
<dbReference type="Pfam" id="PF07690">
    <property type="entry name" value="MFS_1"/>
    <property type="match status" value="1"/>
</dbReference>
<keyword evidence="5" id="KW-1133">Transmembrane helix</keyword>
<evidence type="ECO:0000259" key="6">
    <source>
        <dbReference type="SMART" id="SM00906"/>
    </source>
</evidence>
<feature type="region of interest" description="Disordered" evidence="4">
    <location>
        <begin position="628"/>
        <end position="650"/>
    </location>
</feature>
<keyword evidence="8" id="KW-1185">Reference proteome</keyword>
<dbReference type="PANTHER" id="PTHR46910">
    <property type="entry name" value="TRANSCRIPTION FACTOR PDR1"/>
    <property type="match status" value="1"/>
</dbReference>
<dbReference type="Gene3D" id="1.20.1250.20">
    <property type="entry name" value="MFS general substrate transporter like domains"/>
    <property type="match status" value="1"/>
</dbReference>
<feature type="compositionally biased region" description="Low complexity" evidence="4">
    <location>
        <begin position="1092"/>
        <end position="1113"/>
    </location>
</feature>
<dbReference type="CDD" id="cd12148">
    <property type="entry name" value="fungal_TF_MHR"/>
    <property type="match status" value="1"/>
</dbReference>